<reference evidence="2" key="1">
    <citation type="submission" date="2021-11" db="EMBL/GenBank/DDBJ databases">
        <authorList>
            <person name="Bulgarelli D."/>
        </authorList>
    </citation>
    <scope>NUCLEOTIDE SEQUENCE</scope>
    <source>
        <strain evidence="2">Bi133</strain>
    </source>
</reference>
<protein>
    <recommendedName>
        <fullName evidence="1">DUF6602 domain-containing protein</fullName>
    </recommendedName>
</protein>
<evidence type="ECO:0000313" key="3">
    <source>
        <dbReference type="Proteomes" id="UP000789326"/>
    </source>
</evidence>
<gene>
    <name evidence="2" type="ORF">SRABI133_01162</name>
</gene>
<evidence type="ECO:0000259" key="1">
    <source>
        <dbReference type="Pfam" id="PF20247"/>
    </source>
</evidence>
<feature type="domain" description="DUF6602" evidence="1">
    <location>
        <begin position="34"/>
        <end position="130"/>
    </location>
</feature>
<name>A0A9W4KV50_9BACI</name>
<proteinExistence type="predicted"/>
<dbReference type="Pfam" id="PF20247">
    <property type="entry name" value="DUF6602"/>
    <property type="match status" value="1"/>
</dbReference>
<dbReference type="Proteomes" id="UP000789326">
    <property type="component" value="Unassembled WGS sequence"/>
</dbReference>
<evidence type="ECO:0000313" key="2">
    <source>
        <dbReference type="EMBL" id="CAH0170077.1"/>
    </source>
</evidence>
<dbReference type="EMBL" id="CAKKMG010000009">
    <property type="protein sequence ID" value="CAH0170077.1"/>
    <property type="molecule type" value="Genomic_DNA"/>
</dbReference>
<dbReference type="InterPro" id="IPR046537">
    <property type="entry name" value="DUF6602"/>
</dbReference>
<organism evidence="2 3">
    <name type="scientific">Peribacillus simplex</name>
    <dbReference type="NCBI Taxonomy" id="1478"/>
    <lineage>
        <taxon>Bacteria</taxon>
        <taxon>Bacillati</taxon>
        <taxon>Bacillota</taxon>
        <taxon>Bacilli</taxon>
        <taxon>Bacillales</taxon>
        <taxon>Bacillaceae</taxon>
        <taxon>Peribacillus</taxon>
    </lineage>
</organism>
<comment type="caution">
    <text evidence="2">The sequence shown here is derived from an EMBL/GenBank/DDBJ whole genome shotgun (WGS) entry which is preliminary data.</text>
</comment>
<sequence length="270" mass="31324">MDLRYRQSLPSYYKSFSEEIEVVKDRVRNIIGPNHWASDGSHKEAVLKEILSKFLPSEYEISSGFIVDDEGKSSKQIDIIIYKNSSPVLFRSPDFVIIPREYVKAIIEVKTDLGGRSLISALNNLYSAQKIMNKSSQHIHTAIFAYDYNRNVNRVREQDIDEIGKGIFDVIFNFYRKKETIITEEFLRKYSLSALCVNQKLYGLNWNGDFHKPSKFGIYKTKQDSFNFFVSNLLNSLDMTVNASKTLWYPSEKESRVIIKEPLCELNKLV</sequence>
<dbReference type="AlphaFoldDB" id="A0A9W4KV50"/>
<accession>A0A9W4KV50</accession>
<dbReference type="CDD" id="cd21173">
    <property type="entry name" value="NucC-like"/>
    <property type="match status" value="1"/>
</dbReference>